<feature type="signal peptide" evidence="2">
    <location>
        <begin position="1"/>
        <end position="23"/>
    </location>
</feature>
<dbReference type="Gene3D" id="3.40.50.1820">
    <property type="entry name" value="alpha/beta hydrolase"/>
    <property type="match status" value="1"/>
</dbReference>
<dbReference type="SUPFAM" id="SSF53474">
    <property type="entry name" value="alpha/beta-Hydrolases"/>
    <property type="match status" value="1"/>
</dbReference>
<evidence type="ECO:0008006" key="5">
    <source>
        <dbReference type="Google" id="ProtNLM"/>
    </source>
</evidence>
<evidence type="ECO:0000256" key="2">
    <source>
        <dbReference type="SAM" id="SignalP"/>
    </source>
</evidence>
<gene>
    <name evidence="3" type="ORF">Scep_024386</name>
</gene>
<feature type="chain" id="PRO_5042916942" description="Lipoprotein" evidence="2">
    <location>
        <begin position="24"/>
        <end position="77"/>
    </location>
</feature>
<keyword evidence="2" id="KW-0732">Signal</keyword>
<dbReference type="AlphaFoldDB" id="A0AAP0EWG1"/>
<evidence type="ECO:0000313" key="4">
    <source>
        <dbReference type="Proteomes" id="UP001419268"/>
    </source>
</evidence>
<dbReference type="Proteomes" id="UP001419268">
    <property type="component" value="Unassembled WGS sequence"/>
</dbReference>
<organism evidence="3 4">
    <name type="scientific">Stephania cephalantha</name>
    <dbReference type="NCBI Taxonomy" id="152367"/>
    <lineage>
        <taxon>Eukaryota</taxon>
        <taxon>Viridiplantae</taxon>
        <taxon>Streptophyta</taxon>
        <taxon>Embryophyta</taxon>
        <taxon>Tracheophyta</taxon>
        <taxon>Spermatophyta</taxon>
        <taxon>Magnoliopsida</taxon>
        <taxon>Ranunculales</taxon>
        <taxon>Menispermaceae</taxon>
        <taxon>Menispermoideae</taxon>
        <taxon>Cissampelideae</taxon>
        <taxon>Stephania</taxon>
    </lineage>
</organism>
<dbReference type="PROSITE" id="PS51257">
    <property type="entry name" value="PROKAR_LIPOPROTEIN"/>
    <property type="match status" value="1"/>
</dbReference>
<accession>A0AAP0EWG1</accession>
<dbReference type="GO" id="GO:0004185">
    <property type="term" value="F:serine-type carboxypeptidase activity"/>
    <property type="evidence" value="ECO:0007669"/>
    <property type="project" value="InterPro"/>
</dbReference>
<dbReference type="Pfam" id="PF00450">
    <property type="entry name" value="Peptidase_S10"/>
    <property type="match status" value="1"/>
</dbReference>
<sequence length="77" mass="8762">MGEQRSLNKAIFFSLALLLLGCSQEYVNIVLSKSIVRSLPGFEGDLPFELETGYVSVDEAKDVHLFYYFVKSERKPK</sequence>
<keyword evidence="4" id="KW-1185">Reference proteome</keyword>
<comment type="caution">
    <text evidence="3">The sequence shown here is derived from an EMBL/GenBank/DDBJ whole genome shotgun (WGS) entry which is preliminary data.</text>
</comment>
<reference evidence="3 4" key="1">
    <citation type="submission" date="2024-01" db="EMBL/GenBank/DDBJ databases">
        <title>Genome assemblies of Stephania.</title>
        <authorList>
            <person name="Yang L."/>
        </authorList>
    </citation>
    <scope>NUCLEOTIDE SEQUENCE [LARGE SCALE GENOMIC DNA]</scope>
    <source>
        <strain evidence="3">JXDWG</strain>
        <tissue evidence="3">Leaf</tissue>
    </source>
</reference>
<dbReference type="GO" id="GO:0006508">
    <property type="term" value="P:proteolysis"/>
    <property type="evidence" value="ECO:0007669"/>
    <property type="project" value="InterPro"/>
</dbReference>
<evidence type="ECO:0000313" key="3">
    <source>
        <dbReference type="EMBL" id="KAK9100956.1"/>
    </source>
</evidence>
<dbReference type="EMBL" id="JBBNAG010000010">
    <property type="protein sequence ID" value="KAK9100956.1"/>
    <property type="molecule type" value="Genomic_DNA"/>
</dbReference>
<proteinExistence type="inferred from homology"/>
<evidence type="ECO:0000256" key="1">
    <source>
        <dbReference type="ARBA" id="ARBA00009431"/>
    </source>
</evidence>
<dbReference type="InterPro" id="IPR001563">
    <property type="entry name" value="Peptidase_S10"/>
</dbReference>
<comment type="similarity">
    <text evidence="1">Belongs to the peptidase S10 family.</text>
</comment>
<dbReference type="InterPro" id="IPR029058">
    <property type="entry name" value="AB_hydrolase_fold"/>
</dbReference>
<name>A0AAP0EWG1_9MAGN</name>
<protein>
    <recommendedName>
        <fullName evidence="5">Lipoprotein</fullName>
    </recommendedName>
</protein>